<feature type="compositionally biased region" description="Basic and acidic residues" evidence="1">
    <location>
        <begin position="1"/>
        <end position="25"/>
    </location>
</feature>
<reference evidence="3" key="1">
    <citation type="submission" date="2022-11" db="UniProtKB">
        <authorList>
            <consortium name="WormBaseParasite"/>
        </authorList>
    </citation>
    <scope>IDENTIFICATION</scope>
</reference>
<name>A0A914E9B8_9BILA</name>
<evidence type="ECO:0000313" key="2">
    <source>
        <dbReference type="Proteomes" id="UP000887540"/>
    </source>
</evidence>
<evidence type="ECO:0000256" key="1">
    <source>
        <dbReference type="SAM" id="MobiDB-lite"/>
    </source>
</evidence>
<evidence type="ECO:0000313" key="3">
    <source>
        <dbReference type="WBParaSite" id="ACRNAN_scaffold6573.g18159.t1"/>
    </source>
</evidence>
<accession>A0A914E9B8</accession>
<feature type="region of interest" description="Disordered" evidence="1">
    <location>
        <begin position="1"/>
        <end position="33"/>
    </location>
</feature>
<feature type="region of interest" description="Disordered" evidence="1">
    <location>
        <begin position="63"/>
        <end position="86"/>
    </location>
</feature>
<sequence>MDLTNEKVDKMEEKYPKSEAVEKSTIETSQDVSREVPTKFKANVFSALKPLTVNIKPSNFLKSRSQSVPKTSGIKPESSICDQTSTQEKTCLSPKTNVNKQKITFACENSKIDKSVNEIYRQGNSITNLSPQVEKV</sequence>
<dbReference type="WBParaSite" id="ACRNAN_scaffold6573.g18159.t1">
    <property type="protein sequence ID" value="ACRNAN_scaffold6573.g18159.t1"/>
    <property type="gene ID" value="ACRNAN_scaffold6573.g18159"/>
</dbReference>
<protein>
    <submittedName>
        <fullName evidence="3">Uncharacterized protein</fullName>
    </submittedName>
</protein>
<dbReference type="AlphaFoldDB" id="A0A914E9B8"/>
<dbReference type="Proteomes" id="UP000887540">
    <property type="component" value="Unplaced"/>
</dbReference>
<organism evidence="2 3">
    <name type="scientific">Acrobeloides nanus</name>
    <dbReference type="NCBI Taxonomy" id="290746"/>
    <lineage>
        <taxon>Eukaryota</taxon>
        <taxon>Metazoa</taxon>
        <taxon>Ecdysozoa</taxon>
        <taxon>Nematoda</taxon>
        <taxon>Chromadorea</taxon>
        <taxon>Rhabditida</taxon>
        <taxon>Tylenchina</taxon>
        <taxon>Cephalobomorpha</taxon>
        <taxon>Cephaloboidea</taxon>
        <taxon>Cephalobidae</taxon>
        <taxon>Acrobeloides</taxon>
    </lineage>
</organism>
<proteinExistence type="predicted"/>
<keyword evidence="2" id="KW-1185">Reference proteome</keyword>